<evidence type="ECO:0000313" key="3">
    <source>
        <dbReference type="Proteomes" id="UP000038010"/>
    </source>
</evidence>
<dbReference type="AlphaFoldDB" id="A0A0N1NXN2"/>
<keyword evidence="1" id="KW-0812">Transmembrane</keyword>
<sequence length="597" mass="64322">MASLSRSEEPAYELLSNRLVAPHSTPAAEAHYADFDDTSNDAAVPGQKVEAVHKAGSSPCEAWEPGILARLPWQALLSLIGVILGLVAVIFVLVYSDGKAIDDWYWQPSIYIAIALVVVNPCLVYSLSSGATIWWWRQASAGTTVRELHHSWAYGHSVLEALTAGKRMNYLALSCIMVTIAQLNNPLLQRASSPVVQPTSNTIPLSLKSATEVPMGYTGVLSGRGRWPARFSGNFSDIVNDWNNLAPIPYPTPTCKGTCRAVIDSIGFDVNCTSSTVPFDLEPTSLPNGTVITNEFQIFESNFFWSDGEDTSNVIRLNIANKQTQNCNGEIQIQNCTLHPAQVSTHVLIDGNASTIALDPAFNIDDDVVIKPDNRSERVDAGPSTIGGIYLALNNNYESDASNYFTAGSSLYFLTTHGNTALQYLIQESTRSVSTTGCELAFSDPKNDILAGSRDLFFRLAMAAANESTPVQNVMAQQELNQAVFSSDYAFMAGGVAVTAVALLMVSGLFLGYQNLGRPVSLSPVEIAKAFDAPLLKYADNNAGIEKLVHETGAREVKYGVLRGGDGMGEKDGAGRKLIMGEKGSVRRPMPGETFTG</sequence>
<keyword evidence="1" id="KW-0472">Membrane</keyword>
<name>A0A0N1NXN2_9EURO</name>
<feature type="transmembrane region" description="Helical" evidence="1">
    <location>
        <begin position="73"/>
        <end position="96"/>
    </location>
</feature>
<accession>A0A0N1NXN2</accession>
<comment type="caution">
    <text evidence="2">The sequence shown here is derived from an EMBL/GenBank/DDBJ whole genome shotgun (WGS) entry which is preliminary data.</text>
</comment>
<dbReference type="STRING" id="1664694.A0A0N1NXN2"/>
<evidence type="ECO:0000256" key="1">
    <source>
        <dbReference type="SAM" id="Phobius"/>
    </source>
</evidence>
<keyword evidence="3" id="KW-1185">Reference proteome</keyword>
<gene>
    <name evidence="2" type="ORF">AB675_4923</name>
</gene>
<dbReference type="RefSeq" id="XP_017994559.1">
    <property type="nucleotide sequence ID" value="XM_018145095.1"/>
</dbReference>
<organism evidence="2 3">
    <name type="scientific">Cyphellophora attinorum</name>
    <dbReference type="NCBI Taxonomy" id="1664694"/>
    <lineage>
        <taxon>Eukaryota</taxon>
        <taxon>Fungi</taxon>
        <taxon>Dikarya</taxon>
        <taxon>Ascomycota</taxon>
        <taxon>Pezizomycotina</taxon>
        <taxon>Eurotiomycetes</taxon>
        <taxon>Chaetothyriomycetidae</taxon>
        <taxon>Chaetothyriales</taxon>
        <taxon>Cyphellophoraceae</taxon>
        <taxon>Cyphellophora</taxon>
    </lineage>
</organism>
<protein>
    <submittedName>
        <fullName evidence="2">Uncharacterized protein</fullName>
    </submittedName>
</protein>
<dbReference type="OrthoDB" id="5357734at2759"/>
<dbReference type="GeneID" id="28736975"/>
<dbReference type="PANTHER" id="PTHR37576">
    <property type="entry name" value="DEFECT AT LOW TEMPERATURE PROTEIN 1"/>
    <property type="match status" value="1"/>
</dbReference>
<dbReference type="Pfam" id="PF11374">
    <property type="entry name" value="DUF3176"/>
    <property type="match status" value="1"/>
</dbReference>
<evidence type="ECO:0000313" key="2">
    <source>
        <dbReference type="EMBL" id="KPI34596.1"/>
    </source>
</evidence>
<feature type="transmembrane region" description="Helical" evidence="1">
    <location>
        <begin position="489"/>
        <end position="513"/>
    </location>
</feature>
<dbReference type="EMBL" id="LFJN01000055">
    <property type="protein sequence ID" value="KPI34596.1"/>
    <property type="molecule type" value="Genomic_DNA"/>
</dbReference>
<proteinExistence type="predicted"/>
<dbReference type="Proteomes" id="UP000038010">
    <property type="component" value="Unassembled WGS sequence"/>
</dbReference>
<keyword evidence="1" id="KW-1133">Transmembrane helix</keyword>
<dbReference type="InterPro" id="IPR021514">
    <property type="entry name" value="DUF3176"/>
</dbReference>
<dbReference type="VEuPathDB" id="FungiDB:AB675_4923"/>
<dbReference type="PANTHER" id="PTHR37576:SF2">
    <property type="entry name" value="DEFECT AT LOW TEMPERATURE PROTEIN 1"/>
    <property type="match status" value="1"/>
</dbReference>
<feature type="transmembrane region" description="Helical" evidence="1">
    <location>
        <begin position="108"/>
        <end position="136"/>
    </location>
</feature>
<reference evidence="2 3" key="1">
    <citation type="submission" date="2015-06" db="EMBL/GenBank/DDBJ databases">
        <title>Draft genome of the ant-associated black yeast Phialophora attae CBS 131958.</title>
        <authorList>
            <person name="Moreno L.F."/>
            <person name="Stielow B.J."/>
            <person name="de Hoog S."/>
            <person name="Vicente V.A."/>
            <person name="Weiss V.A."/>
            <person name="de Vries M."/>
            <person name="Cruz L.M."/>
            <person name="Souza E.M."/>
        </authorList>
    </citation>
    <scope>NUCLEOTIDE SEQUENCE [LARGE SCALE GENOMIC DNA]</scope>
    <source>
        <strain evidence="2 3">CBS 131958</strain>
    </source>
</reference>